<dbReference type="RefSeq" id="WP_015327357.1">
    <property type="nucleotide sequence ID" value="NC_019978.1"/>
</dbReference>
<comment type="pathway">
    <text evidence="2 9">Cofactor biosynthesis; adenosylcobalamin biosynthesis.</text>
</comment>
<dbReference type="Proteomes" id="UP000010880">
    <property type="component" value="Chromosome"/>
</dbReference>
<evidence type="ECO:0000256" key="3">
    <source>
        <dbReference type="ARBA" id="ARBA00006263"/>
    </source>
</evidence>
<name>L0K9E9_HALHC</name>
<dbReference type="PANTHER" id="PTHR34308">
    <property type="entry name" value="COBALAMIN BIOSYNTHESIS PROTEIN CBIB"/>
    <property type="match status" value="1"/>
</dbReference>
<dbReference type="NCBIfam" id="TIGR00380">
    <property type="entry name" value="cobal_cbiB"/>
    <property type="match status" value="1"/>
</dbReference>
<keyword evidence="11" id="KW-1185">Reference proteome</keyword>
<proteinExistence type="inferred from homology"/>
<evidence type="ECO:0000256" key="8">
    <source>
        <dbReference type="ARBA" id="ARBA00023136"/>
    </source>
</evidence>
<dbReference type="EMBL" id="CP003359">
    <property type="protein sequence ID" value="AGB41641.1"/>
    <property type="molecule type" value="Genomic_DNA"/>
</dbReference>
<dbReference type="Pfam" id="PF03186">
    <property type="entry name" value="CobD_Cbib"/>
    <property type="match status" value="1"/>
</dbReference>
<keyword evidence="4 9" id="KW-1003">Cell membrane</keyword>
<dbReference type="PANTHER" id="PTHR34308:SF1">
    <property type="entry name" value="COBALAMIN BIOSYNTHESIS PROTEIN CBIB"/>
    <property type="match status" value="1"/>
</dbReference>
<evidence type="ECO:0000256" key="4">
    <source>
        <dbReference type="ARBA" id="ARBA00022475"/>
    </source>
</evidence>
<evidence type="ECO:0000256" key="7">
    <source>
        <dbReference type="ARBA" id="ARBA00022989"/>
    </source>
</evidence>
<organism evidence="10 11">
    <name type="scientific">Halobacteroides halobius (strain ATCC 35273 / DSM 5150 / MD-1)</name>
    <dbReference type="NCBI Taxonomy" id="748449"/>
    <lineage>
        <taxon>Bacteria</taxon>
        <taxon>Bacillati</taxon>
        <taxon>Bacillota</taxon>
        <taxon>Clostridia</taxon>
        <taxon>Halanaerobiales</taxon>
        <taxon>Halobacteroidaceae</taxon>
        <taxon>Halobacteroides</taxon>
    </lineage>
</organism>
<sequence>MNRYLLLLAIIVDLIIGDPRWYPHPVVIIGRGIERLEKFLRKLFSKQSERVAGIILSLIMIISTYLITQKLIDLAYYINYYLGLVSEVWILTTTIAIKGLAQAGKSIYQPLINDNLELARKRLDWIVGRDTDKLTVAEVTRGTIETVAENTSDGIIAPLFYGVVGGAPLAMAYKAINTLDSMLGYKNEEYQYFGWAAASIDDLANWIPARITGLLFVIAALFTGDSWKGAIDIMIRDANKHPSPNAGFPEAAVAGALGIQLGGVNYYQGRESFRAYLGDAKVEFQPQQIRQTIQLMYWDVGAFIVCYSFVLMIV</sequence>
<dbReference type="AlphaFoldDB" id="L0K9E9"/>
<dbReference type="GO" id="GO:0048472">
    <property type="term" value="F:threonine-phosphate decarboxylase activity"/>
    <property type="evidence" value="ECO:0007669"/>
    <property type="project" value="InterPro"/>
</dbReference>
<gene>
    <name evidence="9" type="primary">cobD</name>
    <name evidence="10" type="ordered locus">Halha_1704</name>
</gene>
<reference evidence="11" key="1">
    <citation type="submission" date="2012-02" db="EMBL/GenBank/DDBJ databases">
        <title>The complete genome of Halobacteroides halobius DSM 5150.</title>
        <authorList>
            <person name="Lucas S."/>
            <person name="Copeland A."/>
            <person name="Lapidus A."/>
            <person name="Glavina del Rio T."/>
            <person name="Dalin E."/>
            <person name="Tice H."/>
            <person name="Bruce D."/>
            <person name="Goodwin L."/>
            <person name="Pitluck S."/>
            <person name="Peters L."/>
            <person name="Mikhailova N."/>
            <person name="Gu W."/>
            <person name="Kyrpides N."/>
            <person name="Mavromatis K."/>
            <person name="Ivanova N."/>
            <person name="Brettin T."/>
            <person name="Detter J.C."/>
            <person name="Han C."/>
            <person name="Larimer F."/>
            <person name="Land M."/>
            <person name="Hauser L."/>
            <person name="Markowitz V."/>
            <person name="Cheng J.-F."/>
            <person name="Hugenholtz P."/>
            <person name="Woyke T."/>
            <person name="Wu D."/>
            <person name="Tindall B."/>
            <person name="Pomrenke H."/>
            <person name="Brambilla E."/>
            <person name="Klenk H.-P."/>
            <person name="Eisen J.A."/>
        </authorList>
    </citation>
    <scope>NUCLEOTIDE SEQUENCE [LARGE SCALE GENOMIC DNA]</scope>
    <source>
        <strain evidence="11">ATCC 35273 / DSM 5150 / MD-1</strain>
    </source>
</reference>
<dbReference type="STRING" id="748449.Halha_1704"/>
<dbReference type="InterPro" id="IPR004485">
    <property type="entry name" value="Cobalamin_biosynth_CobD/CbiB"/>
</dbReference>
<dbReference type="GO" id="GO:0015420">
    <property type="term" value="F:ABC-type vitamin B12 transporter activity"/>
    <property type="evidence" value="ECO:0007669"/>
    <property type="project" value="UniProtKB-UniRule"/>
</dbReference>
<feature type="transmembrane region" description="Helical" evidence="9">
    <location>
        <begin position="155"/>
        <end position="176"/>
    </location>
</feature>
<comment type="function">
    <text evidence="9">Converts cobyric acid to cobinamide by the addition of aminopropanol on the F carboxylic group.</text>
</comment>
<evidence type="ECO:0000313" key="11">
    <source>
        <dbReference type="Proteomes" id="UP000010880"/>
    </source>
</evidence>
<comment type="similarity">
    <text evidence="3 9">Belongs to the CobD/CbiB family.</text>
</comment>
<comment type="caution">
    <text evidence="9">Lacks conserved residue(s) required for the propagation of feature annotation.</text>
</comment>
<evidence type="ECO:0000256" key="9">
    <source>
        <dbReference type="HAMAP-Rule" id="MF_00024"/>
    </source>
</evidence>
<protein>
    <recommendedName>
        <fullName evidence="9">Cobalamin biosynthesis protein CobD</fullName>
    </recommendedName>
</protein>
<dbReference type="GO" id="GO:0005886">
    <property type="term" value="C:plasma membrane"/>
    <property type="evidence" value="ECO:0007669"/>
    <property type="project" value="UniProtKB-SubCell"/>
</dbReference>
<dbReference type="HAMAP" id="MF_00024">
    <property type="entry name" value="CobD_CbiB"/>
    <property type="match status" value="1"/>
</dbReference>
<dbReference type="GO" id="GO:0009236">
    <property type="term" value="P:cobalamin biosynthetic process"/>
    <property type="evidence" value="ECO:0007669"/>
    <property type="project" value="UniProtKB-UniRule"/>
</dbReference>
<dbReference type="OrthoDB" id="9811967at2"/>
<dbReference type="UniPathway" id="UPA00148"/>
<keyword evidence="8 9" id="KW-0472">Membrane</keyword>
<dbReference type="KEGG" id="hhl:Halha_1704"/>
<dbReference type="PATRIC" id="fig|748449.3.peg.1657"/>
<evidence type="ECO:0000256" key="2">
    <source>
        <dbReference type="ARBA" id="ARBA00004953"/>
    </source>
</evidence>
<keyword evidence="6 9" id="KW-0812">Transmembrane</keyword>
<evidence type="ECO:0000313" key="10">
    <source>
        <dbReference type="EMBL" id="AGB41641.1"/>
    </source>
</evidence>
<evidence type="ECO:0000256" key="5">
    <source>
        <dbReference type="ARBA" id="ARBA00022573"/>
    </source>
</evidence>
<feature type="transmembrane region" description="Helical" evidence="9">
    <location>
        <begin position="80"/>
        <end position="101"/>
    </location>
</feature>
<dbReference type="HOGENOM" id="CLU_054212_0_0_9"/>
<evidence type="ECO:0000256" key="1">
    <source>
        <dbReference type="ARBA" id="ARBA00004651"/>
    </source>
</evidence>
<feature type="transmembrane region" description="Helical" evidence="9">
    <location>
        <begin position="295"/>
        <end position="313"/>
    </location>
</feature>
<keyword evidence="7 9" id="KW-1133">Transmembrane helix</keyword>
<feature type="transmembrane region" description="Helical" evidence="9">
    <location>
        <begin position="51"/>
        <end position="68"/>
    </location>
</feature>
<keyword evidence="5 9" id="KW-0169">Cobalamin biosynthesis</keyword>
<comment type="subcellular location">
    <subcellularLocation>
        <location evidence="1 9">Cell membrane</location>
        <topology evidence="1 9">Multi-pass membrane protein</topology>
    </subcellularLocation>
</comment>
<accession>L0K9E9</accession>
<evidence type="ECO:0000256" key="6">
    <source>
        <dbReference type="ARBA" id="ARBA00022692"/>
    </source>
</evidence>
<dbReference type="eggNOG" id="COG1270">
    <property type="taxonomic scope" value="Bacteria"/>
</dbReference>